<evidence type="ECO:0000256" key="2">
    <source>
        <dbReference type="ARBA" id="ARBA00022490"/>
    </source>
</evidence>
<dbReference type="GO" id="GO:0006412">
    <property type="term" value="P:translation"/>
    <property type="evidence" value="ECO:0007669"/>
    <property type="project" value="UniProtKB-KW"/>
</dbReference>
<feature type="region of interest" description="Disordered" evidence="6">
    <location>
        <begin position="203"/>
        <end position="261"/>
    </location>
</feature>
<dbReference type="EMBL" id="JAWDGP010001382">
    <property type="protein sequence ID" value="KAK3792298.1"/>
    <property type="molecule type" value="Genomic_DNA"/>
</dbReference>
<sequence length="562" mass="62338">MMSARSDAILQLAFKWVNPRCTKVTQKIDTDRVTNLGCVCVWQVSESNVTSVNGSEQSQWHRDSMSRHRMVRSMNYEDEYYDDEDEYSRSVEDNYCISPSTAAQFTWNREKNVNFASYMNSEEVIDEGDEEAEEDDSLSQHNSLSDSANSAKLRLSEIDQAKLNSCLEEARNILGESTPEPMLVEVIIENQFNLEAAVNQLLTQQDVPKPQREPRQRRNRSQESNLKTVNDSLLLSQSMKQKKTGCSQSDTAKAPDTNADSKLSQNLSSLAALVAQHSSQKMSLHSLGGVSSDIDHKSNVIRRLNSPKEHSEQSSKLSLASLIKAHSGGEHIVPQVKETKADKVAQPTLVQLAKVHKRSTDSVLKDGLTTKNKEIDVANSTGARVLTMSSLLQTLSLEGRVSNSKTKAKPSASSLDISLSSCLKISKPSKKSEDVFSSIRTNLKVNLKTLCFQESCFEAEVTEKTSQAIDSSLISGASTLGLVLCSTNRKRKLSSSASAQNNKQIKRYSEFTCGSQVKGKNLYEDVVLQSICPFDFGSMSPDDIVRQKQKQAFTRSDKEFTV</sequence>
<feature type="domain" description="HBS1-like protein N-terminal" evidence="7">
    <location>
        <begin position="127"/>
        <end position="210"/>
    </location>
</feature>
<evidence type="ECO:0000256" key="3">
    <source>
        <dbReference type="ARBA" id="ARBA00022553"/>
    </source>
</evidence>
<accession>A0AAE1E492</accession>
<evidence type="ECO:0000259" key="7">
    <source>
        <dbReference type="Pfam" id="PF08938"/>
    </source>
</evidence>
<organism evidence="8 9">
    <name type="scientific">Elysia crispata</name>
    <name type="common">lettuce slug</name>
    <dbReference type="NCBI Taxonomy" id="231223"/>
    <lineage>
        <taxon>Eukaryota</taxon>
        <taxon>Metazoa</taxon>
        <taxon>Spiralia</taxon>
        <taxon>Lophotrochozoa</taxon>
        <taxon>Mollusca</taxon>
        <taxon>Gastropoda</taxon>
        <taxon>Heterobranchia</taxon>
        <taxon>Euthyneura</taxon>
        <taxon>Panpulmonata</taxon>
        <taxon>Sacoglossa</taxon>
        <taxon>Placobranchoidea</taxon>
        <taxon>Plakobranchidae</taxon>
        <taxon>Elysia</taxon>
    </lineage>
</organism>
<feature type="compositionally biased region" description="Polar residues" evidence="6">
    <location>
        <begin position="139"/>
        <end position="148"/>
    </location>
</feature>
<evidence type="ECO:0000256" key="5">
    <source>
        <dbReference type="ARBA" id="ARBA00022917"/>
    </source>
</evidence>
<comment type="subcellular location">
    <subcellularLocation>
        <location evidence="1">Cytoplasm</location>
    </subcellularLocation>
</comment>
<dbReference type="GO" id="GO:0016787">
    <property type="term" value="F:hydrolase activity"/>
    <property type="evidence" value="ECO:0007669"/>
    <property type="project" value="UniProtKB-KW"/>
</dbReference>
<feature type="region of interest" description="Disordered" evidence="6">
    <location>
        <begin position="126"/>
        <end position="148"/>
    </location>
</feature>
<dbReference type="Pfam" id="PF08938">
    <property type="entry name" value="HBS1_N"/>
    <property type="match status" value="1"/>
</dbReference>
<evidence type="ECO:0000313" key="9">
    <source>
        <dbReference type="Proteomes" id="UP001283361"/>
    </source>
</evidence>
<dbReference type="AlphaFoldDB" id="A0AAE1E492"/>
<reference evidence="8" key="1">
    <citation type="journal article" date="2023" name="G3 (Bethesda)">
        <title>A reference genome for the long-term kleptoplast-retaining sea slug Elysia crispata morphotype clarki.</title>
        <authorList>
            <person name="Eastman K.E."/>
            <person name="Pendleton A.L."/>
            <person name="Shaikh M.A."/>
            <person name="Suttiyut T."/>
            <person name="Ogas R."/>
            <person name="Tomko P."/>
            <person name="Gavelis G."/>
            <person name="Widhalm J.R."/>
            <person name="Wisecaver J.H."/>
        </authorList>
    </citation>
    <scope>NUCLEOTIDE SEQUENCE</scope>
    <source>
        <strain evidence="8">ECLA1</strain>
    </source>
</reference>
<feature type="compositionally biased region" description="Polar residues" evidence="6">
    <location>
        <begin position="222"/>
        <end position="251"/>
    </location>
</feature>
<dbReference type="SUPFAM" id="SSF109732">
    <property type="entry name" value="HBS1-like domain"/>
    <property type="match status" value="1"/>
</dbReference>
<keyword evidence="2" id="KW-0963">Cytoplasm</keyword>
<gene>
    <name evidence="8" type="ORF">RRG08_007376</name>
</gene>
<protein>
    <recommendedName>
        <fullName evidence="7">HBS1-like protein N-terminal domain-containing protein</fullName>
    </recommendedName>
</protein>
<dbReference type="InterPro" id="IPR015033">
    <property type="entry name" value="HBS1-like_N"/>
</dbReference>
<dbReference type="Gene3D" id="1.10.8.10">
    <property type="entry name" value="DNA helicase RuvA subunit, C-terminal domain"/>
    <property type="match status" value="1"/>
</dbReference>
<dbReference type="GO" id="GO:0005737">
    <property type="term" value="C:cytoplasm"/>
    <property type="evidence" value="ECO:0007669"/>
    <property type="project" value="UniProtKB-SubCell"/>
</dbReference>
<feature type="compositionally biased region" description="Acidic residues" evidence="6">
    <location>
        <begin position="126"/>
        <end position="137"/>
    </location>
</feature>
<keyword evidence="4" id="KW-0378">Hydrolase</keyword>
<comment type="caution">
    <text evidence="8">The sequence shown here is derived from an EMBL/GenBank/DDBJ whole genome shotgun (WGS) entry which is preliminary data.</text>
</comment>
<evidence type="ECO:0000313" key="8">
    <source>
        <dbReference type="EMBL" id="KAK3792298.1"/>
    </source>
</evidence>
<dbReference type="Proteomes" id="UP001283361">
    <property type="component" value="Unassembled WGS sequence"/>
</dbReference>
<keyword evidence="5" id="KW-0648">Protein biosynthesis</keyword>
<dbReference type="InterPro" id="IPR037189">
    <property type="entry name" value="HBS1-like_N_sf"/>
</dbReference>
<name>A0AAE1E492_9GAST</name>
<evidence type="ECO:0000256" key="6">
    <source>
        <dbReference type="SAM" id="MobiDB-lite"/>
    </source>
</evidence>
<keyword evidence="3" id="KW-0597">Phosphoprotein</keyword>
<evidence type="ECO:0000256" key="1">
    <source>
        <dbReference type="ARBA" id="ARBA00004496"/>
    </source>
</evidence>
<keyword evidence="9" id="KW-1185">Reference proteome</keyword>
<evidence type="ECO:0000256" key="4">
    <source>
        <dbReference type="ARBA" id="ARBA00022801"/>
    </source>
</evidence>
<proteinExistence type="predicted"/>